<evidence type="ECO:0000256" key="2">
    <source>
        <dbReference type="ARBA" id="ARBA00022676"/>
    </source>
</evidence>
<sequence length="1486" mass="165452">MNHETETSSNRAVEDVLVITDNNEFPSDILFVDETQSDDLGDVANAPEEQNFTVPPREFIIVAFPNYSKTNPYQDGLYSSFKGSGEVIYGSIEEAIGLLQEHAGKNVLFHLHWPEPLFAGVQDDFGYEVRASEFLKAVSLFQSMGGMFVWTIHNRLSHDRRYGDLEPAFLQKLAHAANSIHVHSEAAIPQINEYYEVDPRKCIVVPHGSYEGYYGPAFDKYQSRDMLGLAHAEKLLVFFGQLRPYKGIDELIQAFNAATAGDDHVHLLIVGKPMSGFTSAQARMIEESNPRIHVREGFVPDSKIPVIVGAADLMVLPYREILTSGSIMLAATYGKPVITPRLPTLAFVGEESLGIQYEPGVDGALEQAIREGLELSSKEARAISASATQFARQHSWPVVSDLFQGKIVETLVPSVETVKVGRKSRDVQVIRKPAEAGFIGIALVYYHSWEDISRLLPTIPAEVGGKPVKIYLFDNSSRGRPNYKVANLCDVYATMQDNIGYAAANNILLSMIKDDGCDYAFVLNPDTTLAKDTLDVLVANAKPGIVQSPLILDEDGTISYGGGRVRHDNSGQIHVEHLLEREQKGAAPVAPYSVHVLNGCALFLPSALLDKIGYIPEDYFLYYEETDWCLSARKKGAKLIVEPRATITHHKRSKAGDFPSIHYTYYLLRNKFNFSRTWNRKGSPLDLEEIARDTTVNFVSAWREKLAKTYPQLIPVFERCVQAAFEDGKAGVKGRIDLAARIDAVPMPDLPVSHGRIDKVDKRSLSGWFCQRTADADSWEKSSAWLFRNGSPLSPIEPTSLRHDVAGAGYSNESGFSLNIPRSEDGEQHQYEIRMTSDGRKLATSVAVKQDVWPLIVETNFARKPKLRSFLENIADGQITGWAADLEHPDVGIRLDVYVSGQLLCANVLSSNFRQDLKSAGIGDGRHAFALRVPNEILLRSDVDIEIRLAGSRETLQRKTVKVVNDSRGFSTAFDMDKFFRWAYIEERMAAGHSENATKLLHQFEMEKLRRLSLCDDRMEGPLASVIMPAFNRETVIADSINSVLQQSYGNFELLIIDDGSKDNTAAVVETFTDERIRFIRLEQNAGVSAARNVGLEHATGDIITYLDSDNIWDSDFLKIMVNALVANSTYECAYAGQVIYQVVPTMGGESYKAEHRAMRFAPFNRSRMEERNFIDLNVFVHKRFLYRSLGGFDTSLRRLVDWDLIMRYTQDNVPLMVPCLLSNYFIGKTDNQITSVEDFNSNRAALKIRSPIKLLSQVPATPELLNILVSCGSREEMEAWVVANARLLRSTTGIVSAVWLEEGVAHAVAMDAADWPGRILTDEDVRIVERPTDVLLEAFAVRPSADLLLTSGHYAVGGNWHSVINKAQSSGNVLAITGRVYGKPKSSRFGSIYSDVVPRMVAGHVESWSINSRIQGQVTRSIPRDYLFVGRERTSPFLQAATLASDIDAMLDIVFGFAGMTGDRFIYTPELVGCEYGEIPNFILG</sequence>
<evidence type="ECO:0000259" key="4">
    <source>
        <dbReference type="Pfam" id="PF00535"/>
    </source>
</evidence>
<dbReference type="PANTHER" id="PTHR43179">
    <property type="entry name" value="RHAMNOSYLTRANSFERASE WBBL"/>
    <property type="match status" value="1"/>
</dbReference>
<dbReference type="SUPFAM" id="SSF53448">
    <property type="entry name" value="Nucleotide-diphospho-sugar transferases"/>
    <property type="match status" value="2"/>
</dbReference>
<dbReference type="SUPFAM" id="SSF53756">
    <property type="entry name" value="UDP-Glycosyltransferase/glycogen phosphorylase"/>
    <property type="match status" value="1"/>
</dbReference>
<evidence type="ECO:0000256" key="1">
    <source>
        <dbReference type="ARBA" id="ARBA00006739"/>
    </source>
</evidence>
<dbReference type="Gene3D" id="3.40.50.2000">
    <property type="entry name" value="Glycogen Phosphorylase B"/>
    <property type="match status" value="1"/>
</dbReference>
<gene>
    <name evidence="5" type="ORF">M529_07145</name>
</gene>
<dbReference type="STRING" id="1346791.M529_07145"/>
<evidence type="ECO:0000256" key="3">
    <source>
        <dbReference type="ARBA" id="ARBA00022679"/>
    </source>
</evidence>
<comment type="similarity">
    <text evidence="1">Belongs to the glycosyltransferase 2 family.</text>
</comment>
<name>T0IVE5_9SPHN</name>
<dbReference type="Proteomes" id="UP000015523">
    <property type="component" value="Unassembled WGS sequence"/>
</dbReference>
<keyword evidence="2" id="KW-0328">Glycosyltransferase</keyword>
<evidence type="ECO:0000313" key="6">
    <source>
        <dbReference type="Proteomes" id="UP000015523"/>
    </source>
</evidence>
<dbReference type="eggNOG" id="COG0438">
    <property type="taxonomic scope" value="Bacteria"/>
</dbReference>
<feature type="domain" description="Glycosyltransferase 2-like" evidence="4">
    <location>
        <begin position="1025"/>
        <end position="1130"/>
    </location>
</feature>
<dbReference type="EMBL" id="AUWY01000057">
    <property type="protein sequence ID" value="EQB32805.1"/>
    <property type="molecule type" value="Genomic_DNA"/>
</dbReference>
<protein>
    <recommendedName>
        <fullName evidence="4">Glycosyltransferase 2-like domain-containing protein</fullName>
    </recommendedName>
</protein>
<dbReference type="eggNOG" id="COG1216">
    <property type="taxonomic scope" value="Bacteria"/>
</dbReference>
<dbReference type="InterPro" id="IPR029044">
    <property type="entry name" value="Nucleotide-diphossugar_trans"/>
</dbReference>
<accession>T0IVE5</accession>
<comment type="caution">
    <text evidence="5">The sequence shown here is derived from an EMBL/GenBank/DDBJ whole genome shotgun (WGS) entry which is preliminary data.</text>
</comment>
<keyword evidence="6" id="KW-1185">Reference proteome</keyword>
<dbReference type="GO" id="GO:0016757">
    <property type="term" value="F:glycosyltransferase activity"/>
    <property type="evidence" value="ECO:0007669"/>
    <property type="project" value="UniProtKB-KW"/>
</dbReference>
<dbReference type="PANTHER" id="PTHR43179:SF12">
    <property type="entry name" value="GALACTOFURANOSYLTRANSFERASE GLFT2"/>
    <property type="match status" value="1"/>
</dbReference>
<reference evidence="5 6" key="1">
    <citation type="journal article" date="2013" name="Genome Announc.">
        <title>Draft Genome Sequence of Sphingobium ummariense Strain RL-3, a Hexachlorocyclohexane-Degrading Bacterium.</title>
        <authorList>
            <person name="Kohli P."/>
            <person name="Dua A."/>
            <person name="Sangwan N."/>
            <person name="Oldach P."/>
            <person name="Khurana J.P."/>
            <person name="Lal R."/>
        </authorList>
    </citation>
    <scope>NUCLEOTIDE SEQUENCE [LARGE SCALE GENOMIC DNA]</scope>
    <source>
        <strain evidence="5 6">RL-3</strain>
    </source>
</reference>
<evidence type="ECO:0000313" key="5">
    <source>
        <dbReference type="EMBL" id="EQB32805.1"/>
    </source>
</evidence>
<dbReference type="InterPro" id="IPR001173">
    <property type="entry name" value="Glyco_trans_2-like"/>
</dbReference>
<proteinExistence type="inferred from homology"/>
<organism evidence="5 6">
    <name type="scientific">Sphingobium ummariense RL-3</name>
    <dbReference type="NCBI Taxonomy" id="1346791"/>
    <lineage>
        <taxon>Bacteria</taxon>
        <taxon>Pseudomonadati</taxon>
        <taxon>Pseudomonadota</taxon>
        <taxon>Alphaproteobacteria</taxon>
        <taxon>Sphingomonadales</taxon>
        <taxon>Sphingomonadaceae</taxon>
        <taxon>Sphingobium</taxon>
    </lineage>
</organism>
<keyword evidence="3" id="KW-0808">Transferase</keyword>
<dbReference type="PATRIC" id="fig|1346791.3.peg.1363"/>
<dbReference type="eggNOG" id="COG0463">
    <property type="taxonomic scope" value="Bacteria"/>
</dbReference>
<dbReference type="Pfam" id="PF13692">
    <property type="entry name" value="Glyco_trans_1_4"/>
    <property type="match status" value="1"/>
</dbReference>
<dbReference type="Pfam" id="PF00535">
    <property type="entry name" value="Glycos_transf_2"/>
    <property type="match status" value="1"/>
</dbReference>
<dbReference type="Gene3D" id="3.90.550.10">
    <property type="entry name" value="Spore Coat Polysaccharide Biosynthesis Protein SpsA, Chain A"/>
    <property type="match status" value="2"/>
</dbReference>
<dbReference type="CDD" id="cd00761">
    <property type="entry name" value="Glyco_tranf_GTA_type"/>
    <property type="match status" value="1"/>
</dbReference>